<sequence>MAATTTNKPIQSKSSSFVYLQNPDELQKVFSQFDTNGDGKISVSELGDVLKALGTTVASKDLTQLMEDLDSDHDSFISLEESSLSLSLSFTLGGLSSRPDAGIPSPADDTRCTKRTTTLREILAVMVVACSVVVVVDGDNYGSFRSGTLTRDFLSNNGLTCQYRRKQMQPLLVSAQANEEPQYGWKATLPPFLSSPHPIPQSATNTDSK</sequence>
<dbReference type="Pfam" id="PF13499">
    <property type="entry name" value="EF-hand_7"/>
    <property type="match status" value="1"/>
</dbReference>
<dbReference type="EMBL" id="JAATIQ010000111">
    <property type="protein sequence ID" value="KAF4381325.1"/>
    <property type="molecule type" value="Genomic_DNA"/>
</dbReference>
<dbReference type="PROSITE" id="PS00018">
    <property type="entry name" value="EF_HAND_1"/>
    <property type="match status" value="1"/>
</dbReference>
<name>A0A7J6GED9_CANSA</name>
<organism evidence="4 5">
    <name type="scientific">Cannabis sativa</name>
    <name type="common">Hemp</name>
    <name type="synonym">Marijuana</name>
    <dbReference type="NCBI Taxonomy" id="3483"/>
    <lineage>
        <taxon>Eukaryota</taxon>
        <taxon>Viridiplantae</taxon>
        <taxon>Streptophyta</taxon>
        <taxon>Embryophyta</taxon>
        <taxon>Tracheophyta</taxon>
        <taxon>Spermatophyta</taxon>
        <taxon>Magnoliopsida</taxon>
        <taxon>eudicotyledons</taxon>
        <taxon>Gunneridae</taxon>
        <taxon>Pentapetalae</taxon>
        <taxon>rosids</taxon>
        <taxon>fabids</taxon>
        <taxon>Rosales</taxon>
        <taxon>Cannabaceae</taxon>
        <taxon>Cannabis</taxon>
    </lineage>
</organism>
<evidence type="ECO:0000256" key="1">
    <source>
        <dbReference type="ARBA" id="ARBA00022837"/>
    </source>
</evidence>
<comment type="caution">
    <text evidence="4">The sequence shown here is derived from an EMBL/GenBank/DDBJ whole genome shotgun (WGS) entry which is preliminary data.</text>
</comment>
<dbReference type="GO" id="GO:0005509">
    <property type="term" value="F:calcium ion binding"/>
    <property type="evidence" value="ECO:0007669"/>
    <property type="project" value="InterPro"/>
</dbReference>
<protein>
    <recommendedName>
        <fullName evidence="3">EF-hand domain-containing protein</fullName>
    </recommendedName>
</protein>
<dbReference type="InterPro" id="IPR002048">
    <property type="entry name" value="EF_hand_dom"/>
</dbReference>
<dbReference type="PROSITE" id="PS50222">
    <property type="entry name" value="EF_HAND_2"/>
    <property type="match status" value="1"/>
</dbReference>
<gene>
    <name evidence="4" type="ORF">G4B88_031352</name>
</gene>
<keyword evidence="5" id="KW-1185">Reference proteome</keyword>
<reference evidence="4 5" key="1">
    <citation type="journal article" date="2020" name="bioRxiv">
        <title>Sequence and annotation of 42 cannabis genomes reveals extensive copy number variation in cannabinoid synthesis and pathogen resistance genes.</title>
        <authorList>
            <person name="Mckernan K.J."/>
            <person name="Helbert Y."/>
            <person name="Kane L.T."/>
            <person name="Ebling H."/>
            <person name="Zhang L."/>
            <person name="Liu B."/>
            <person name="Eaton Z."/>
            <person name="Mclaughlin S."/>
            <person name="Kingan S."/>
            <person name="Baybayan P."/>
            <person name="Concepcion G."/>
            <person name="Jordan M."/>
            <person name="Riva A."/>
            <person name="Barbazuk W."/>
            <person name="Harkins T."/>
        </authorList>
    </citation>
    <scope>NUCLEOTIDE SEQUENCE [LARGE SCALE GENOMIC DNA]</scope>
    <source>
        <strain evidence="5">cv. Jamaican Lion 4</strain>
        <tissue evidence="4">Leaf</tissue>
    </source>
</reference>
<dbReference type="InterPro" id="IPR011992">
    <property type="entry name" value="EF-hand-dom_pair"/>
</dbReference>
<dbReference type="SUPFAM" id="SSF47473">
    <property type="entry name" value="EF-hand"/>
    <property type="match status" value="1"/>
</dbReference>
<feature type="domain" description="EF-hand" evidence="3">
    <location>
        <begin position="21"/>
        <end position="56"/>
    </location>
</feature>
<feature type="region of interest" description="Disordered" evidence="2">
    <location>
        <begin position="187"/>
        <end position="209"/>
    </location>
</feature>
<dbReference type="InterPro" id="IPR018247">
    <property type="entry name" value="EF_Hand_1_Ca_BS"/>
</dbReference>
<dbReference type="Proteomes" id="UP000583929">
    <property type="component" value="Unassembled WGS sequence"/>
</dbReference>
<dbReference type="Gene3D" id="1.10.238.10">
    <property type="entry name" value="EF-hand"/>
    <property type="match status" value="1"/>
</dbReference>
<dbReference type="AlphaFoldDB" id="A0A7J6GED9"/>
<proteinExistence type="predicted"/>
<evidence type="ECO:0000259" key="3">
    <source>
        <dbReference type="PROSITE" id="PS50222"/>
    </source>
</evidence>
<dbReference type="SMART" id="SM00054">
    <property type="entry name" value="EFh"/>
    <property type="match status" value="2"/>
</dbReference>
<keyword evidence="1" id="KW-0106">Calcium</keyword>
<evidence type="ECO:0000313" key="4">
    <source>
        <dbReference type="EMBL" id="KAF4381325.1"/>
    </source>
</evidence>
<evidence type="ECO:0000313" key="5">
    <source>
        <dbReference type="Proteomes" id="UP000583929"/>
    </source>
</evidence>
<evidence type="ECO:0000256" key="2">
    <source>
        <dbReference type="SAM" id="MobiDB-lite"/>
    </source>
</evidence>
<accession>A0A7J6GED9</accession>
<dbReference type="CDD" id="cd00051">
    <property type="entry name" value="EFh"/>
    <property type="match status" value="1"/>
</dbReference>